<dbReference type="Pfam" id="PF00072">
    <property type="entry name" value="Response_reg"/>
    <property type="match status" value="1"/>
</dbReference>
<sequence length="200" mass="21201">MQFLIVDDHDLVRETIAAFLDHEGIANVETAPGLEDALEKLAATGGYDLVLLDYDMPGMNGLAGLMQVQSANNGRPVALISGTASPEVARMALEAGAAGFIPKTMPSQGMASAVRMMAAGEVFAPYSFLRQADTSGGPDLTNREREVLRGLCAGLSNKEIARELGLQEVTAKLHVRTLSRKLGARNRTHAATIAKDLKLG</sequence>
<dbReference type="SUPFAM" id="SSF46894">
    <property type="entry name" value="C-terminal effector domain of the bipartite response regulators"/>
    <property type="match status" value="1"/>
</dbReference>
<dbReference type="PANTHER" id="PTHR45566:SF1">
    <property type="entry name" value="HTH-TYPE TRANSCRIPTIONAL REGULATOR YHJB-RELATED"/>
    <property type="match status" value="1"/>
</dbReference>
<dbReference type="Gene3D" id="3.40.50.2300">
    <property type="match status" value="1"/>
</dbReference>
<dbReference type="RefSeq" id="WP_107974931.1">
    <property type="nucleotide sequence ID" value="NZ_BMEZ01000004.1"/>
</dbReference>
<dbReference type="GO" id="GO:0000160">
    <property type="term" value="P:phosphorelay signal transduction system"/>
    <property type="evidence" value="ECO:0007669"/>
    <property type="project" value="InterPro"/>
</dbReference>
<dbReference type="CDD" id="cd06170">
    <property type="entry name" value="LuxR_C_like"/>
    <property type="match status" value="1"/>
</dbReference>
<proteinExistence type="predicted"/>
<dbReference type="InterPro" id="IPR011006">
    <property type="entry name" value="CheY-like_superfamily"/>
</dbReference>
<dbReference type="Gene3D" id="1.10.10.10">
    <property type="entry name" value="Winged helix-like DNA-binding domain superfamily/Winged helix DNA-binding domain"/>
    <property type="match status" value="1"/>
</dbReference>
<evidence type="ECO:0000256" key="3">
    <source>
        <dbReference type="PROSITE-ProRule" id="PRU00169"/>
    </source>
</evidence>
<dbReference type="Pfam" id="PF00196">
    <property type="entry name" value="GerE"/>
    <property type="match status" value="1"/>
</dbReference>
<evidence type="ECO:0000256" key="1">
    <source>
        <dbReference type="ARBA" id="ARBA00022553"/>
    </source>
</evidence>
<accession>A0A2T6B3R9</accession>
<dbReference type="InterPro" id="IPR016032">
    <property type="entry name" value="Sig_transdc_resp-reg_C-effctor"/>
</dbReference>
<dbReference type="GO" id="GO:0003677">
    <property type="term" value="F:DNA binding"/>
    <property type="evidence" value="ECO:0007669"/>
    <property type="project" value="UniProtKB-KW"/>
</dbReference>
<evidence type="ECO:0000313" key="6">
    <source>
        <dbReference type="EMBL" id="PTX50719.1"/>
    </source>
</evidence>
<protein>
    <submittedName>
        <fullName evidence="6">LuxR family two component transcriptional regulator</fullName>
    </submittedName>
</protein>
<dbReference type="AlphaFoldDB" id="A0A2T6B3R9"/>
<dbReference type="CDD" id="cd17535">
    <property type="entry name" value="REC_NarL-like"/>
    <property type="match status" value="1"/>
</dbReference>
<comment type="caution">
    <text evidence="6">The sequence shown here is derived from an EMBL/GenBank/DDBJ whole genome shotgun (WGS) entry which is preliminary data.</text>
</comment>
<dbReference type="InterPro" id="IPR000792">
    <property type="entry name" value="Tscrpt_reg_LuxR_C"/>
</dbReference>
<evidence type="ECO:0000313" key="7">
    <source>
        <dbReference type="Proteomes" id="UP000244069"/>
    </source>
</evidence>
<dbReference type="SUPFAM" id="SSF52172">
    <property type="entry name" value="CheY-like"/>
    <property type="match status" value="1"/>
</dbReference>
<dbReference type="Proteomes" id="UP000244069">
    <property type="component" value="Unassembled WGS sequence"/>
</dbReference>
<dbReference type="SMART" id="SM00448">
    <property type="entry name" value="REC"/>
    <property type="match status" value="1"/>
</dbReference>
<keyword evidence="1 3" id="KW-0597">Phosphoprotein</keyword>
<keyword evidence="2" id="KW-0238">DNA-binding</keyword>
<dbReference type="EMBL" id="QBKN01000004">
    <property type="protein sequence ID" value="PTX50719.1"/>
    <property type="molecule type" value="Genomic_DNA"/>
</dbReference>
<evidence type="ECO:0000256" key="2">
    <source>
        <dbReference type="ARBA" id="ARBA00023125"/>
    </source>
</evidence>
<dbReference type="OrthoDB" id="3679796at2"/>
<feature type="domain" description="Response regulatory" evidence="5">
    <location>
        <begin position="2"/>
        <end position="118"/>
    </location>
</feature>
<dbReference type="PRINTS" id="PR00038">
    <property type="entry name" value="HTHLUXR"/>
</dbReference>
<evidence type="ECO:0000259" key="5">
    <source>
        <dbReference type="PROSITE" id="PS50110"/>
    </source>
</evidence>
<feature type="domain" description="HTH luxR-type" evidence="4">
    <location>
        <begin position="133"/>
        <end position="198"/>
    </location>
</feature>
<dbReference type="InterPro" id="IPR001789">
    <property type="entry name" value="Sig_transdc_resp-reg_receiver"/>
</dbReference>
<evidence type="ECO:0000259" key="4">
    <source>
        <dbReference type="PROSITE" id="PS50043"/>
    </source>
</evidence>
<keyword evidence="7" id="KW-1185">Reference proteome</keyword>
<dbReference type="SMART" id="SM00421">
    <property type="entry name" value="HTH_LUXR"/>
    <property type="match status" value="1"/>
</dbReference>
<reference evidence="6 7" key="1">
    <citation type="submission" date="2018-04" db="EMBL/GenBank/DDBJ databases">
        <title>Genomic Encyclopedia of Archaeal and Bacterial Type Strains, Phase II (KMG-II): from individual species to whole genera.</title>
        <authorList>
            <person name="Goeker M."/>
        </authorList>
    </citation>
    <scope>NUCLEOTIDE SEQUENCE [LARGE SCALE GENOMIC DNA]</scope>
    <source>
        <strain evidence="6 7">DSM 29329</strain>
    </source>
</reference>
<gene>
    <name evidence="6" type="ORF">C8N44_10474</name>
</gene>
<name>A0A2T6B3R9_9RHOB</name>
<dbReference type="PANTHER" id="PTHR45566">
    <property type="entry name" value="HTH-TYPE TRANSCRIPTIONAL REGULATOR YHJB-RELATED"/>
    <property type="match status" value="1"/>
</dbReference>
<dbReference type="InterPro" id="IPR036388">
    <property type="entry name" value="WH-like_DNA-bd_sf"/>
</dbReference>
<dbReference type="PROSITE" id="PS50110">
    <property type="entry name" value="RESPONSE_REGULATORY"/>
    <property type="match status" value="1"/>
</dbReference>
<dbReference type="GO" id="GO:0006355">
    <property type="term" value="P:regulation of DNA-templated transcription"/>
    <property type="evidence" value="ECO:0007669"/>
    <property type="project" value="InterPro"/>
</dbReference>
<organism evidence="6 7">
    <name type="scientific">Allosediminivita pacifica</name>
    <dbReference type="NCBI Taxonomy" id="1267769"/>
    <lineage>
        <taxon>Bacteria</taxon>
        <taxon>Pseudomonadati</taxon>
        <taxon>Pseudomonadota</taxon>
        <taxon>Alphaproteobacteria</taxon>
        <taxon>Rhodobacterales</taxon>
        <taxon>Paracoccaceae</taxon>
        <taxon>Allosediminivita</taxon>
    </lineage>
</organism>
<dbReference type="PROSITE" id="PS50043">
    <property type="entry name" value="HTH_LUXR_2"/>
    <property type="match status" value="1"/>
</dbReference>
<dbReference type="InterPro" id="IPR051015">
    <property type="entry name" value="EvgA-like"/>
</dbReference>
<feature type="modified residue" description="4-aspartylphosphate" evidence="3">
    <location>
        <position position="53"/>
    </location>
</feature>
<dbReference type="InterPro" id="IPR058245">
    <property type="entry name" value="NreC/VraR/RcsB-like_REC"/>
</dbReference>